<sequence length="63" mass="7473">MEGLLNPQLLERWNEYWKSRLLIYATTRLTSRILTASFGSWSRAKANQRELTTCLSQHFIWGQ</sequence>
<protein>
    <submittedName>
        <fullName evidence="1">Uncharacterized protein</fullName>
    </submittedName>
</protein>
<name>A0A8S5NEZ1_9CAUD</name>
<organism evidence="1">
    <name type="scientific">Siphoviridae sp. cthSp75</name>
    <dbReference type="NCBI Taxonomy" id="2826424"/>
    <lineage>
        <taxon>Viruses</taxon>
        <taxon>Duplodnaviria</taxon>
        <taxon>Heunggongvirae</taxon>
        <taxon>Uroviricota</taxon>
        <taxon>Caudoviricetes</taxon>
    </lineage>
</organism>
<accession>A0A8S5NEZ1</accession>
<reference evidence="1" key="1">
    <citation type="journal article" date="2021" name="Proc. Natl. Acad. Sci. U.S.A.">
        <title>A Catalog of Tens of Thousands of Viruses from Human Metagenomes Reveals Hidden Associations with Chronic Diseases.</title>
        <authorList>
            <person name="Tisza M.J."/>
            <person name="Buck C.B."/>
        </authorList>
    </citation>
    <scope>NUCLEOTIDE SEQUENCE</scope>
    <source>
        <strain evidence="1">CthSp75</strain>
    </source>
</reference>
<dbReference type="EMBL" id="BK015146">
    <property type="protein sequence ID" value="DAD92850.1"/>
    <property type="molecule type" value="Genomic_DNA"/>
</dbReference>
<evidence type="ECO:0000313" key="1">
    <source>
        <dbReference type="EMBL" id="DAD92850.1"/>
    </source>
</evidence>
<proteinExistence type="predicted"/>